<proteinExistence type="predicted"/>
<dbReference type="GO" id="GO:0005092">
    <property type="term" value="F:GDP-dissociation inhibitor activity"/>
    <property type="evidence" value="ECO:0007669"/>
    <property type="project" value="TreeGrafter"/>
</dbReference>
<organism evidence="4 5">
    <name type="scientific">Stanieria cyanosphaera (strain ATCC 29371 / PCC 7437)</name>
    <dbReference type="NCBI Taxonomy" id="111780"/>
    <lineage>
        <taxon>Bacteria</taxon>
        <taxon>Bacillati</taxon>
        <taxon>Cyanobacteriota</taxon>
        <taxon>Cyanophyceae</taxon>
        <taxon>Pleurocapsales</taxon>
        <taxon>Dermocarpellaceae</taxon>
        <taxon>Stanieria</taxon>
    </lineage>
</organism>
<accession>K9XPY5</accession>
<dbReference type="STRING" id="111780.Sta7437_0122"/>
<dbReference type="KEGG" id="scs:Sta7437_0122"/>
<dbReference type="InterPro" id="IPR019734">
    <property type="entry name" value="TPR_rpt"/>
</dbReference>
<dbReference type="PANTHER" id="PTHR45954:SF1">
    <property type="entry name" value="LD33695P"/>
    <property type="match status" value="1"/>
</dbReference>
<keyword evidence="5" id="KW-1185">Reference proteome</keyword>
<dbReference type="GO" id="GO:0001965">
    <property type="term" value="F:G-protein alpha-subunit binding"/>
    <property type="evidence" value="ECO:0007669"/>
    <property type="project" value="TreeGrafter"/>
</dbReference>
<protein>
    <submittedName>
        <fullName evidence="4">Tetratricopeptide domain protein</fullName>
    </submittedName>
</protein>
<dbReference type="InterPro" id="IPR052386">
    <property type="entry name" value="GPSM"/>
</dbReference>
<keyword evidence="3" id="KW-0677">Repeat</keyword>
<dbReference type="GO" id="GO:0005938">
    <property type="term" value="C:cell cortex"/>
    <property type="evidence" value="ECO:0007669"/>
    <property type="project" value="TreeGrafter"/>
</dbReference>
<dbReference type="Proteomes" id="UP000010473">
    <property type="component" value="Chromosome"/>
</dbReference>
<gene>
    <name evidence="4" type="ordered locus">Sta7437_0122</name>
</gene>
<dbReference type="InterPro" id="IPR011990">
    <property type="entry name" value="TPR-like_helical_dom_sf"/>
</dbReference>
<dbReference type="eggNOG" id="COG0457">
    <property type="taxonomic scope" value="Bacteria"/>
</dbReference>
<dbReference type="PANTHER" id="PTHR45954">
    <property type="entry name" value="LD33695P"/>
    <property type="match status" value="1"/>
</dbReference>
<dbReference type="SUPFAM" id="SSF48452">
    <property type="entry name" value="TPR-like"/>
    <property type="match status" value="1"/>
</dbReference>
<comment type="subcellular location">
    <subcellularLocation>
        <location evidence="1">Cytoplasm</location>
    </subcellularLocation>
</comment>
<dbReference type="SMART" id="SM00028">
    <property type="entry name" value="TPR"/>
    <property type="match status" value="3"/>
</dbReference>
<keyword evidence="2" id="KW-0963">Cytoplasm</keyword>
<dbReference type="RefSeq" id="WP_015191415.1">
    <property type="nucleotide sequence ID" value="NC_019748.1"/>
</dbReference>
<evidence type="ECO:0000256" key="3">
    <source>
        <dbReference type="ARBA" id="ARBA00022737"/>
    </source>
</evidence>
<name>K9XPY5_STAC7</name>
<evidence type="ECO:0000256" key="1">
    <source>
        <dbReference type="ARBA" id="ARBA00004496"/>
    </source>
</evidence>
<dbReference type="OrthoDB" id="428332at2"/>
<sequence>MSESEINSLSNRYFDLIDRIVDLTLQGKIRSKTQVYRMLHEGIERGTGEIFERCLASRIETTTAQLEKKLKAARILRALETIEGEWQRWQAENQSNQVIVSAQTQITASESDRYLLALIDAIDPNQNQALTRNQLQQLAKALKSTADNQNNHQLAQLAIGIIDGLKSFADLEGDLVSWIYEAGKSYIGFEPEPNNPWRFWAKKVNSPLPRQLFATLGQNHPLTEFVQFASRAELRAWVELVILLHYLERGLVNWFDQQPYNAKFGKQLSYSTFLSFAIIWGELSSLFSASSYQLSDGCFQLMLQTLRTFAVRDDFPLYSGVFISFSGENLQNTLQYFDEPLKQVSGTGEKARILTLLGYSQRTLGRYAKANEFHQEAVVIARETKDRICEIANFNHLSRICVHQQDYETAINYSQRALILARQVGDRLGEANALVNLGYSKVFSARQLDSLDTEVYQEAIRYLEQGLNLAEKLGDVFSQAFGYNSLGIAYVILSQPATAIPSLEKGVQLAQVAQNIYLQGLSFVYLAEAYYQLTNLSQTVYSSCLGMYLLKQIEAIEWRQPAGLLTILKGQVGEEGFQNLLQQVRSLIIPVIGVDGYDYLPTLLQEYQ</sequence>
<evidence type="ECO:0000313" key="4">
    <source>
        <dbReference type="EMBL" id="AFZ33742.1"/>
    </source>
</evidence>
<dbReference type="PATRIC" id="fig|111780.3.peg.123"/>
<reference evidence="5" key="1">
    <citation type="journal article" date="2013" name="Proc. Natl. Acad. Sci. U.S.A.">
        <title>Improving the coverage of the cyanobacterial phylum using diversity-driven genome sequencing.</title>
        <authorList>
            <person name="Shih P.M."/>
            <person name="Wu D."/>
            <person name="Latifi A."/>
            <person name="Axen S.D."/>
            <person name="Fewer D.P."/>
            <person name="Talla E."/>
            <person name="Calteau A."/>
            <person name="Cai F."/>
            <person name="Tandeau de Marsac N."/>
            <person name="Rippka R."/>
            <person name="Herdman M."/>
            <person name="Sivonen K."/>
            <person name="Coursin T."/>
            <person name="Laurent T."/>
            <person name="Goodwin L."/>
            <person name="Nolan M."/>
            <person name="Davenport K.W."/>
            <person name="Han C.S."/>
            <person name="Rubin E.M."/>
            <person name="Eisen J.A."/>
            <person name="Woyke T."/>
            <person name="Gugger M."/>
            <person name="Kerfeld C.A."/>
        </authorList>
    </citation>
    <scope>NUCLEOTIDE SEQUENCE [LARGE SCALE GENOMIC DNA]</scope>
    <source>
        <strain evidence="5">ATCC 29371 / PCC 7437</strain>
    </source>
</reference>
<dbReference type="HOGENOM" id="CLU_434575_0_0_3"/>
<dbReference type="Gene3D" id="1.25.40.10">
    <property type="entry name" value="Tetratricopeptide repeat domain"/>
    <property type="match status" value="2"/>
</dbReference>
<dbReference type="Pfam" id="PF13176">
    <property type="entry name" value="TPR_7"/>
    <property type="match status" value="1"/>
</dbReference>
<dbReference type="EMBL" id="CP003653">
    <property type="protein sequence ID" value="AFZ33742.1"/>
    <property type="molecule type" value="Genomic_DNA"/>
</dbReference>
<evidence type="ECO:0000256" key="2">
    <source>
        <dbReference type="ARBA" id="ARBA00022490"/>
    </source>
</evidence>
<evidence type="ECO:0000313" key="5">
    <source>
        <dbReference type="Proteomes" id="UP000010473"/>
    </source>
</evidence>
<dbReference type="AlphaFoldDB" id="K9XPY5"/>